<feature type="binding site" evidence="14 15">
    <location>
        <position position="93"/>
    </location>
    <ligand>
        <name>ATP</name>
        <dbReference type="ChEBI" id="CHEBI:30616"/>
    </ligand>
</feature>
<evidence type="ECO:0000256" key="10">
    <source>
        <dbReference type="ARBA" id="ARBA00022777"/>
    </source>
</evidence>
<protein>
    <recommendedName>
        <fullName evidence="4 14">Nucleoside diphosphate kinase</fullName>
        <shortName evidence="14">NDK</shortName>
        <shortName evidence="14">NDP kinase</shortName>
        <ecNumber evidence="3 14">2.7.4.6</ecNumber>
    </recommendedName>
    <alternativeName>
        <fullName evidence="14">Nucleoside-2-P kinase</fullName>
    </alternativeName>
</protein>
<dbReference type="HAMAP" id="MF_00451">
    <property type="entry name" value="NDP_kinase"/>
    <property type="match status" value="1"/>
</dbReference>
<evidence type="ECO:0000256" key="16">
    <source>
        <dbReference type="RuleBase" id="RU004011"/>
    </source>
</evidence>
<feature type="binding site" evidence="14 15">
    <location>
        <position position="59"/>
    </location>
    <ligand>
        <name>ATP</name>
        <dbReference type="ChEBI" id="CHEBI:30616"/>
    </ligand>
</feature>
<dbReference type="FunFam" id="3.30.70.141:FF:000001">
    <property type="entry name" value="Nucleoside diphosphate kinase"/>
    <property type="match status" value="1"/>
</dbReference>
<keyword evidence="8 14" id="KW-0479">Metal-binding</keyword>
<keyword evidence="12 14" id="KW-0460">Magnesium</keyword>
<dbReference type="GO" id="GO:0006241">
    <property type="term" value="P:CTP biosynthetic process"/>
    <property type="evidence" value="ECO:0007669"/>
    <property type="project" value="UniProtKB-UniRule"/>
</dbReference>
<feature type="binding site" evidence="14 15">
    <location>
        <position position="87"/>
    </location>
    <ligand>
        <name>ATP</name>
        <dbReference type="ChEBI" id="CHEBI:30616"/>
    </ligand>
</feature>
<dbReference type="PRINTS" id="PR01243">
    <property type="entry name" value="NUCDPKINASE"/>
</dbReference>
<comment type="subcellular location">
    <subcellularLocation>
        <location evidence="1 14">Cytoplasm</location>
    </subcellularLocation>
</comment>
<comment type="similarity">
    <text evidence="2 14 15 16">Belongs to the NDK family.</text>
</comment>
<dbReference type="PANTHER" id="PTHR46161:SF3">
    <property type="entry name" value="NUCLEOSIDE DIPHOSPHATE KINASE DDB_G0292928-RELATED"/>
    <property type="match status" value="1"/>
</dbReference>
<dbReference type="Gene3D" id="3.30.70.141">
    <property type="entry name" value="Nucleoside diphosphate kinase-like domain"/>
    <property type="match status" value="1"/>
</dbReference>
<evidence type="ECO:0000256" key="11">
    <source>
        <dbReference type="ARBA" id="ARBA00022840"/>
    </source>
</evidence>
<evidence type="ECO:0000259" key="17">
    <source>
        <dbReference type="SMART" id="SM00562"/>
    </source>
</evidence>
<evidence type="ECO:0000256" key="13">
    <source>
        <dbReference type="ARBA" id="ARBA00023080"/>
    </source>
</evidence>
<dbReference type="Pfam" id="PF00334">
    <property type="entry name" value="NDK"/>
    <property type="match status" value="1"/>
</dbReference>
<evidence type="ECO:0000256" key="15">
    <source>
        <dbReference type="PROSITE-ProRule" id="PRU00706"/>
    </source>
</evidence>
<feature type="active site" description="Pros-phosphohistidine intermediate" evidence="14 15">
    <location>
        <position position="117"/>
    </location>
</feature>
<proteinExistence type="inferred from homology"/>
<dbReference type="EMBL" id="CADCTL010000239">
    <property type="protein sequence ID" value="CAA9273634.1"/>
    <property type="molecule type" value="Genomic_DNA"/>
</dbReference>
<keyword evidence="9 14" id="KW-0547">Nucleotide-binding</keyword>
<keyword evidence="13 14" id="KW-0546">Nucleotide metabolism</keyword>
<evidence type="ECO:0000256" key="5">
    <source>
        <dbReference type="ARBA" id="ARBA00022490"/>
    </source>
</evidence>
<dbReference type="AlphaFoldDB" id="A0A6J4JBE1"/>
<keyword evidence="6 14" id="KW-0597">Phosphoprotein</keyword>
<keyword evidence="10 14" id="KW-0418">Kinase</keyword>
<organism evidence="18">
    <name type="scientific">uncultured Acetobacteraceae bacterium</name>
    <dbReference type="NCBI Taxonomy" id="169975"/>
    <lineage>
        <taxon>Bacteria</taxon>
        <taxon>Pseudomonadati</taxon>
        <taxon>Pseudomonadota</taxon>
        <taxon>Alphaproteobacteria</taxon>
        <taxon>Acetobacterales</taxon>
        <taxon>Acetobacteraceae</taxon>
        <taxon>environmental samples</taxon>
    </lineage>
</organism>
<dbReference type="PROSITE" id="PS51374">
    <property type="entry name" value="NDPK_LIKE"/>
    <property type="match status" value="1"/>
</dbReference>
<name>A0A6J4JBE1_9PROT</name>
<evidence type="ECO:0000256" key="4">
    <source>
        <dbReference type="ARBA" id="ARBA00017632"/>
    </source>
</evidence>
<feature type="binding site" evidence="14 15">
    <location>
        <position position="114"/>
    </location>
    <ligand>
        <name>ATP</name>
        <dbReference type="ChEBI" id="CHEBI:30616"/>
    </ligand>
</feature>
<dbReference type="PANTHER" id="PTHR46161">
    <property type="entry name" value="NUCLEOSIDE DIPHOSPHATE KINASE"/>
    <property type="match status" value="1"/>
</dbReference>
<evidence type="ECO:0000256" key="6">
    <source>
        <dbReference type="ARBA" id="ARBA00022553"/>
    </source>
</evidence>
<evidence type="ECO:0000256" key="2">
    <source>
        <dbReference type="ARBA" id="ARBA00008142"/>
    </source>
</evidence>
<comment type="cofactor">
    <cofactor evidence="14">
        <name>Mg(2+)</name>
        <dbReference type="ChEBI" id="CHEBI:18420"/>
    </cofactor>
</comment>
<accession>A0A6J4JBE1</accession>
<dbReference type="InterPro" id="IPR001564">
    <property type="entry name" value="Nucleoside_diP_kinase"/>
</dbReference>
<evidence type="ECO:0000256" key="1">
    <source>
        <dbReference type="ARBA" id="ARBA00004496"/>
    </source>
</evidence>
<dbReference type="GO" id="GO:0005737">
    <property type="term" value="C:cytoplasm"/>
    <property type="evidence" value="ECO:0007669"/>
    <property type="project" value="UniProtKB-SubCell"/>
</dbReference>
<evidence type="ECO:0000256" key="7">
    <source>
        <dbReference type="ARBA" id="ARBA00022679"/>
    </source>
</evidence>
<feature type="binding site" evidence="14 15">
    <location>
        <position position="11"/>
    </location>
    <ligand>
        <name>ATP</name>
        <dbReference type="ChEBI" id="CHEBI:30616"/>
    </ligand>
</feature>
<dbReference type="SMART" id="SM00562">
    <property type="entry name" value="NDK"/>
    <property type="match status" value="1"/>
</dbReference>
<keyword evidence="5 14" id="KW-0963">Cytoplasm</keyword>
<dbReference type="NCBIfam" id="NF001908">
    <property type="entry name" value="PRK00668.1"/>
    <property type="match status" value="1"/>
</dbReference>
<comment type="function">
    <text evidence="14">Major role in the synthesis of nucleoside triphosphates other than ATP. The ATP gamma phosphate is transferred to the NDP beta phosphate via a ping-pong mechanism, using a phosphorylated active-site intermediate.</text>
</comment>
<dbReference type="CDD" id="cd04413">
    <property type="entry name" value="NDPk_I"/>
    <property type="match status" value="1"/>
</dbReference>
<feature type="domain" description="Nucleoside diphosphate kinase-like" evidence="17">
    <location>
        <begin position="3"/>
        <end position="140"/>
    </location>
</feature>
<feature type="binding site" evidence="14 15">
    <location>
        <position position="104"/>
    </location>
    <ligand>
        <name>ATP</name>
        <dbReference type="ChEBI" id="CHEBI:30616"/>
    </ligand>
</feature>
<dbReference type="EC" id="2.7.4.6" evidence="3 14"/>
<evidence type="ECO:0000256" key="12">
    <source>
        <dbReference type="ARBA" id="ARBA00022842"/>
    </source>
</evidence>
<comment type="subunit">
    <text evidence="14">Homotetramer.</text>
</comment>
<evidence type="ECO:0000256" key="14">
    <source>
        <dbReference type="HAMAP-Rule" id="MF_00451"/>
    </source>
</evidence>
<evidence type="ECO:0000256" key="3">
    <source>
        <dbReference type="ARBA" id="ARBA00012966"/>
    </source>
</evidence>
<dbReference type="GO" id="GO:0006183">
    <property type="term" value="P:GTP biosynthetic process"/>
    <property type="evidence" value="ECO:0007669"/>
    <property type="project" value="UniProtKB-UniRule"/>
</dbReference>
<comment type="catalytic activity">
    <reaction evidence="14">
        <text>a 2'-deoxyribonucleoside 5'-diphosphate + ATP = a 2'-deoxyribonucleoside 5'-triphosphate + ADP</text>
        <dbReference type="Rhea" id="RHEA:44640"/>
        <dbReference type="ChEBI" id="CHEBI:30616"/>
        <dbReference type="ChEBI" id="CHEBI:61560"/>
        <dbReference type="ChEBI" id="CHEBI:73316"/>
        <dbReference type="ChEBI" id="CHEBI:456216"/>
        <dbReference type="EC" id="2.7.4.6"/>
    </reaction>
</comment>
<keyword evidence="7 14" id="KW-0808">Transferase</keyword>
<sequence>MAAERTLSIIKPDATRRNLTGRINAKFEEAGLRIVAQKRLQLTQAQAGAFYAVHKERPFYKDLVSFMTSGPVVAQVLEGPNAVAKNREVMGATNPANAAEGTIRKEFAESIEANSVHGSDSAENAAIEIAFFFAGIEITG</sequence>
<dbReference type="GO" id="GO:0046872">
    <property type="term" value="F:metal ion binding"/>
    <property type="evidence" value="ECO:0007669"/>
    <property type="project" value="UniProtKB-KW"/>
</dbReference>
<dbReference type="SUPFAM" id="SSF54919">
    <property type="entry name" value="Nucleoside diphosphate kinase, NDK"/>
    <property type="match status" value="1"/>
</dbReference>
<evidence type="ECO:0000256" key="9">
    <source>
        <dbReference type="ARBA" id="ARBA00022741"/>
    </source>
</evidence>
<dbReference type="GO" id="GO:0005524">
    <property type="term" value="F:ATP binding"/>
    <property type="evidence" value="ECO:0007669"/>
    <property type="project" value="UniProtKB-UniRule"/>
</dbReference>
<gene>
    <name evidence="14" type="primary">ndk</name>
    <name evidence="18" type="ORF">AVDCRST_MAG04-3256</name>
</gene>
<dbReference type="GO" id="GO:0006228">
    <property type="term" value="P:UTP biosynthetic process"/>
    <property type="evidence" value="ECO:0007669"/>
    <property type="project" value="UniProtKB-UniRule"/>
</dbReference>
<evidence type="ECO:0000256" key="8">
    <source>
        <dbReference type="ARBA" id="ARBA00022723"/>
    </source>
</evidence>
<dbReference type="InterPro" id="IPR036850">
    <property type="entry name" value="NDK-like_dom_sf"/>
</dbReference>
<dbReference type="InterPro" id="IPR034907">
    <property type="entry name" value="NDK-like_dom"/>
</dbReference>
<evidence type="ECO:0000313" key="18">
    <source>
        <dbReference type="EMBL" id="CAA9273634.1"/>
    </source>
</evidence>
<keyword evidence="11 14" id="KW-0067">ATP-binding</keyword>
<comment type="catalytic activity">
    <reaction evidence="14">
        <text>a ribonucleoside 5'-diphosphate + ATP = a ribonucleoside 5'-triphosphate + ADP</text>
        <dbReference type="Rhea" id="RHEA:18113"/>
        <dbReference type="ChEBI" id="CHEBI:30616"/>
        <dbReference type="ChEBI" id="CHEBI:57930"/>
        <dbReference type="ChEBI" id="CHEBI:61557"/>
        <dbReference type="ChEBI" id="CHEBI:456216"/>
        <dbReference type="EC" id="2.7.4.6"/>
    </reaction>
</comment>
<dbReference type="GO" id="GO:0004550">
    <property type="term" value="F:nucleoside diphosphate kinase activity"/>
    <property type="evidence" value="ECO:0007669"/>
    <property type="project" value="UniProtKB-UniRule"/>
</dbReference>
<reference evidence="18" key="1">
    <citation type="submission" date="2020-02" db="EMBL/GenBank/DDBJ databases">
        <authorList>
            <person name="Meier V. D."/>
        </authorList>
    </citation>
    <scope>NUCLEOTIDE SEQUENCE</scope>
    <source>
        <strain evidence="18">AVDCRST_MAG04</strain>
    </source>
</reference>